<feature type="chain" id="PRO_5047199338" description="ABC transporter-associated repeat protein" evidence="3">
    <location>
        <begin position="31"/>
        <end position="332"/>
    </location>
</feature>
<organism evidence="4 5">
    <name type="scientific">Nocardioides humi</name>
    <dbReference type="NCBI Taxonomy" id="449461"/>
    <lineage>
        <taxon>Bacteria</taxon>
        <taxon>Bacillati</taxon>
        <taxon>Actinomycetota</taxon>
        <taxon>Actinomycetes</taxon>
        <taxon>Propionibacteriales</taxon>
        <taxon>Nocardioidaceae</taxon>
        <taxon>Nocardioides</taxon>
    </lineage>
</organism>
<gene>
    <name evidence="4" type="ORF">GCM10009788_15010</name>
</gene>
<keyword evidence="2" id="KW-1133">Transmembrane helix</keyword>
<dbReference type="NCBIfam" id="TIGR03769">
    <property type="entry name" value="P_ac_wall_RPT"/>
    <property type="match status" value="1"/>
</dbReference>
<evidence type="ECO:0008006" key="6">
    <source>
        <dbReference type="Google" id="ProtNLM"/>
    </source>
</evidence>
<dbReference type="EMBL" id="BAAAOR010000012">
    <property type="protein sequence ID" value="GAA1511589.1"/>
    <property type="molecule type" value="Genomic_DNA"/>
</dbReference>
<keyword evidence="2" id="KW-0472">Membrane</keyword>
<evidence type="ECO:0000313" key="5">
    <source>
        <dbReference type="Proteomes" id="UP001500842"/>
    </source>
</evidence>
<sequence length="332" mass="34864">MLVLKRPVLNRWRAVALAALPLLLVPAAAAAPGDPTPTVPPGDGALQQTIDPDQEVATDDVVLEQGHVDLGPRDVDGEWVLMVHDDTQLAGSVWRPLEHAVIRVRDAGIQQVPDDPAYSFLGVDPGTGVHVVPQTQNPDVVWLGWNTQDPSVLESVDRGVTLTLRGVDGPGHLVVYLQDGGFGEPDVLWDSRDLVARDSTGQRLWVDVNTHTHANWVFSAPGTYLVSIAATATLVDGTEQTTAGTLRLAVGDAADPEQARHAEASAPATPDAGAAEDAGEDPEAAESAEDGTPAWLWAVGAGAVVLAGVLLAVVARGRRTRARALVDEGTEV</sequence>
<name>A0ABN2A554_9ACTN</name>
<evidence type="ECO:0000256" key="2">
    <source>
        <dbReference type="SAM" id="Phobius"/>
    </source>
</evidence>
<keyword evidence="3" id="KW-0732">Signal</keyword>
<feature type="compositionally biased region" description="Acidic residues" evidence="1">
    <location>
        <begin position="277"/>
        <end position="289"/>
    </location>
</feature>
<dbReference type="RefSeq" id="WP_141005802.1">
    <property type="nucleotide sequence ID" value="NZ_BAAAOR010000012.1"/>
</dbReference>
<feature type="compositionally biased region" description="Low complexity" evidence="1">
    <location>
        <begin position="264"/>
        <end position="276"/>
    </location>
</feature>
<dbReference type="InterPro" id="IPR022435">
    <property type="entry name" value="Surface-anchored_actinobac"/>
</dbReference>
<proteinExistence type="predicted"/>
<keyword evidence="2" id="KW-0812">Transmembrane</keyword>
<protein>
    <recommendedName>
        <fullName evidence="6">ABC transporter-associated repeat protein</fullName>
    </recommendedName>
</protein>
<accession>A0ABN2A554</accession>
<evidence type="ECO:0000313" key="4">
    <source>
        <dbReference type="EMBL" id="GAA1511589.1"/>
    </source>
</evidence>
<evidence type="ECO:0000256" key="3">
    <source>
        <dbReference type="SAM" id="SignalP"/>
    </source>
</evidence>
<dbReference type="NCBIfam" id="NF038134">
    <property type="entry name" value="choice_anch_M"/>
    <property type="match status" value="1"/>
</dbReference>
<feature type="region of interest" description="Disordered" evidence="1">
    <location>
        <begin position="254"/>
        <end position="289"/>
    </location>
</feature>
<feature type="signal peptide" evidence="3">
    <location>
        <begin position="1"/>
        <end position="30"/>
    </location>
</feature>
<comment type="caution">
    <text evidence="4">The sequence shown here is derived from an EMBL/GenBank/DDBJ whole genome shotgun (WGS) entry which is preliminary data.</text>
</comment>
<reference evidence="4 5" key="1">
    <citation type="journal article" date="2019" name="Int. J. Syst. Evol. Microbiol.">
        <title>The Global Catalogue of Microorganisms (GCM) 10K type strain sequencing project: providing services to taxonomists for standard genome sequencing and annotation.</title>
        <authorList>
            <consortium name="The Broad Institute Genomics Platform"/>
            <consortium name="The Broad Institute Genome Sequencing Center for Infectious Disease"/>
            <person name="Wu L."/>
            <person name="Ma J."/>
        </authorList>
    </citation>
    <scope>NUCLEOTIDE SEQUENCE [LARGE SCALE GENOMIC DNA]</scope>
    <source>
        <strain evidence="4 5">JCM 14942</strain>
    </source>
</reference>
<evidence type="ECO:0000256" key="1">
    <source>
        <dbReference type="SAM" id="MobiDB-lite"/>
    </source>
</evidence>
<feature type="transmembrane region" description="Helical" evidence="2">
    <location>
        <begin position="294"/>
        <end position="315"/>
    </location>
</feature>
<dbReference type="Proteomes" id="UP001500842">
    <property type="component" value="Unassembled WGS sequence"/>
</dbReference>
<keyword evidence="5" id="KW-1185">Reference proteome</keyword>